<gene>
    <name evidence="5" type="ORF">HNR53_003507</name>
</gene>
<evidence type="ECO:0000256" key="3">
    <source>
        <dbReference type="ARBA" id="ARBA00022679"/>
    </source>
</evidence>
<dbReference type="EMBL" id="JACHGK010000013">
    <property type="protein sequence ID" value="MBB6446843.1"/>
    <property type="molecule type" value="Genomic_DNA"/>
</dbReference>
<organism evidence="5 6">
    <name type="scientific">Bacillus benzoevorans</name>
    <dbReference type="NCBI Taxonomy" id="1456"/>
    <lineage>
        <taxon>Bacteria</taxon>
        <taxon>Bacillati</taxon>
        <taxon>Bacillota</taxon>
        <taxon>Bacilli</taxon>
        <taxon>Bacillales</taxon>
        <taxon>Bacillaceae</taxon>
        <taxon>Bacillus</taxon>
    </lineage>
</organism>
<keyword evidence="2" id="KW-0328">Glycosyltransferase</keyword>
<protein>
    <submittedName>
        <fullName evidence="5">Glycosyltransferase involved in cell wall biosynthesis</fullName>
    </submittedName>
</protein>
<feature type="domain" description="Glycosyltransferase 2-like" evidence="4">
    <location>
        <begin position="6"/>
        <end position="125"/>
    </location>
</feature>
<comment type="similarity">
    <text evidence="1">Belongs to the glycosyltransferase 2 family.</text>
</comment>
<dbReference type="InterPro" id="IPR029044">
    <property type="entry name" value="Nucleotide-diphossugar_trans"/>
</dbReference>
<evidence type="ECO:0000256" key="2">
    <source>
        <dbReference type="ARBA" id="ARBA00022676"/>
    </source>
</evidence>
<comment type="caution">
    <text evidence="5">The sequence shown here is derived from an EMBL/GenBank/DDBJ whole genome shotgun (WGS) entry which is preliminary data.</text>
</comment>
<dbReference type="Gene3D" id="3.90.550.10">
    <property type="entry name" value="Spore Coat Polysaccharide Biosynthesis Protein SpsA, Chain A"/>
    <property type="match status" value="1"/>
</dbReference>
<dbReference type="PANTHER" id="PTHR22916">
    <property type="entry name" value="GLYCOSYLTRANSFERASE"/>
    <property type="match status" value="1"/>
</dbReference>
<accession>A0A7X0HU24</accession>
<dbReference type="Proteomes" id="UP000531594">
    <property type="component" value="Unassembled WGS sequence"/>
</dbReference>
<name>A0A7X0HU24_9BACI</name>
<dbReference type="AlphaFoldDB" id="A0A7X0HU24"/>
<dbReference type="Pfam" id="PF00535">
    <property type="entry name" value="Glycos_transf_2"/>
    <property type="match status" value="1"/>
</dbReference>
<keyword evidence="6" id="KW-1185">Reference proteome</keyword>
<keyword evidence="3 5" id="KW-0808">Transferase</keyword>
<evidence type="ECO:0000313" key="6">
    <source>
        <dbReference type="Proteomes" id="UP000531594"/>
    </source>
</evidence>
<evidence type="ECO:0000313" key="5">
    <source>
        <dbReference type="EMBL" id="MBB6446843.1"/>
    </source>
</evidence>
<dbReference type="CDD" id="cd00761">
    <property type="entry name" value="Glyco_tranf_GTA_type"/>
    <property type="match status" value="1"/>
</dbReference>
<dbReference type="PANTHER" id="PTHR22916:SF51">
    <property type="entry name" value="GLYCOSYLTRANSFERASE EPSH-RELATED"/>
    <property type="match status" value="1"/>
</dbReference>
<dbReference type="GO" id="GO:0016757">
    <property type="term" value="F:glycosyltransferase activity"/>
    <property type="evidence" value="ECO:0007669"/>
    <property type="project" value="UniProtKB-KW"/>
</dbReference>
<dbReference type="SUPFAM" id="SSF53448">
    <property type="entry name" value="Nucleotide-diphospho-sugar transferases"/>
    <property type="match status" value="1"/>
</dbReference>
<evidence type="ECO:0000256" key="1">
    <source>
        <dbReference type="ARBA" id="ARBA00006739"/>
    </source>
</evidence>
<dbReference type="InterPro" id="IPR001173">
    <property type="entry name" value="Glyco_trans_2-like"/>
</dbReference>
<evidence type="ECO:0000259" key="4">
    <source>
        <dbReference type="Pfam" id="PF00535"/>
    </source>
</evidence>
<proteinExistence type="inferred from homology"/>
<sequence>MDHLISIIVPVYNAESYLKKCLESIVRQTYRNLEIILIDDGSEDNSPHICDEYAMADDRVKVLHKENAGPGAARRDGVHYASGEYIAFVDADDFIEQNMYQTLIERAVADDIDIIQCGYRKVKTTGETIEIFAMRETHINGSYHCAAYYAAQRNVTNYLCNKMMKSKLFAGIEFPGLYVGEDACILTQLYASAEKITTIEEPLYNYVMTPDSLCRTPFSVKKLDNVAAGKFMFEFYEKRFPNLRNFSALHICSYAAQYYCELSNLEFEAKDELKDRLVKVFQLYYPLSKKSHEKRQTSKSRILFIELFHFNRLLCSFIFKTRGRFSRFPKNSQRDLTNR</sequence>
<dbReference type="RefSeq" id="WP_184528198.1">
    <property type="nucleotide sequence ID" value="NZ_JACHGK010000013.1"/>
</dbReference>
<reference evidence="5 6" key="1">
    <citation type="submission" date="2020-08" db="EMBL/GenBank/DDBJ databases">
        <title>Genomic Encyclopedia of Type Strains, Phase IV (KMG-IV): sequencing the most valuable type-strain genomes for metagenomic binning, comparative biology and taxonomic classification.</title>
        <authorList>
            <person name="Goeker M."/>
        </authorList>
    </citation>
    <scope>NUCLEOTIDE SEQUENCE [LARGE SCALE GENOMIC DNA]</scope>
    <source>
        <strain evidence="5 6">DSM 5391</strain>
    </source>
</reference>